<dbReference type="EMBL" id="GBXM01023090">
    <property type="protein sequence ID" value="JAH85487.1"/>
    <property type="molecule type" value="Transcribed_RNA"/>
</dbReference>
<reference evidence="1" key="2">
    <citation type="journal article" date="2015" name="Fish Shellfish Immunol.">
        <title>Early steps in the European eel (Anguilla anguilla)-Vibrio vulnificus interaction in the gills: Role of the RtxA13 toxin.</title>
        <authorList>
            <person name="Callol A."/>
            <person name="Pajuelo D."/>
            <person name="Ebbesson L."/>
            <person name="Teles M."/>
            <person name="MacKenzie S."/>
            <person name="Amaro C."/>
        </authorList>
    </citation>
    <scope>NUCLEOTIDE SEQUENCE</scope>
</reference>
<evidence type="ECO:0000313" key="1">
    <source>
        <dbReference type="EMBL" id="JAH85487.1"/>
    </source>
</evidence>
<proteinExistence type="predicted"/>
<protein>
    <submittedName>
        <fullName evidence="1">Uncharacterized protein</fullName>
    </submittedName>
</protein>
<organism evidence="1">
    <name type="scientific">Anguilla anguilla</name>
    <name type="common">European freshwater eel</name>
    <name type="synonym">Muraena anguilla</name>
    <dbReference type="NCBI Taxonomy" id="7936"/>
    <lineage>
        <taxon>Eukaryota</taxon>
        <taxon>Metazoa</taxon>
        <taxon>Chordata</taxon>
        <taxon>Craniata</taxon>
        <taxon>Vertebrata</taxon>
        <taxon>Euteleostomi</taxon>
        <taxon>Actinopterygii</taxon>
        <taxon>Neopterygii</taxon>
        <taxon>Teleostei</taxon>
        <taxon>Anguilliformes</taxon>
        <taxon>Anguillidae</taxon>
        <taxon>Anguilla</taxon>
    </lineage>
</organism>
<sequence>MWHKVHEQK</sequence>
<name>A0A0E9W556_ANGAN</name>
<accession>A0A0E9W556</accession>
<reference evidence="1" key="1">
    <citation type="submission" date="2014-11" db="EMBL/GenBank/DDBJ databases">
        <authorList>
            <person name="Amaro Gonzalez C."/>
        </authorList>
    </citation>
    <scope>NUCLEOTIDE SEQUENCE</scope>
</reference>